<keyword evidence="2" id="KW-1185">Reference proteome</keyword>
<dbReference type="EMBL" id="OX451736">
    <property type="protein sequence ID" value="CAI8587771.1"/>
    <property type="molecule type" value="Genomic_DNA"/>
</dbReference>
<gene>
    <name evidence="1" type="ORF">VFH_I315840</name>
</gene>
<organism evidence="1 2">
    <name type="scientific">Vicia faba</name>
    <name type="common">Broad bean</name>
    <name type="synonym">Faba vulgaris</name>
    <dbReference type="NCBI Taxonomy" id="3906"/>
    <lineage>
        <taxon>Eukaryota</taxon>
        <taxon>Viridiplantae</taxon>
        <taxon>Streptophyta</taxon>
        <taxon>Embryophyta</taxon>
        <taxon>Tracheophyta</taxon>
        <taxon>Spermatophyta</taxon>
        <taxon>Magnoliopsida</taxon>
        <taxon>eudicotyledons</taxon>
        <taxon>Gunneridae</taxon>
        <taxon>Pentapetalae</taxon>
        <taxon>rosids</taxon>
        <taxon>fabids</taxon>
        <taxon>Fabales</taxon>
        <taxon>Fabaceae</taxon>
        <taxon>Papilionoideae</taxon>
        <taxon>50 kb inversion clade</taxon>
        <taxon>NPAAA clade</taxon>
        <taxon>Hologalegina</taxon>
        <taxon>IRL clade</taxon>
        <taxon>Fabeae</taxon>
        <taxon>Vicia</taxon>
    </lineage>
</organism>
<evidence type="ECO:0000313" key="1">
    <source>
        <dbReference type="EMBL" id="CAI8587771.1"/>
    </source>
</evidence>
<name>A0AAV0YNS9_VICFA</name>
<protein>
    <submittedName>
        <fullName evidence="1">Uncharacterized protein</fullName>
    </submittedName>
</protein>
<reference evidence="1 2" key="1">
    <citation type="submission" date="2023-01" db="EMBL/GenBank/DDBJ databases">
        <authorList>
            <person name="Kreplak J."/>
        </authorList>
    </citation>
    <scope>NUCLEOTIDE SEQUENCE [LARGE SCALE GENOMIC DNA]</scope>
</reference>
<evidence type="ECO:0000313" key="2">
    <source>
        <dbReference type="Proteomes" id="UP001157006"/>
    </source>
</evidence>
<proteinExistence type="predicted"/>
<accession>A0AAV0YNS9</accession>
<sequence length="128" mass="14579">MATQTIKRKPLVVVCRDRNMLEVGNGLYANFVVAAVEGREGTSILLRFQFFQVFAFPFKFNPNLYFLGRWSGGRRTSSIMFEGFGLPLVHVLEFVKLVDNDLKRHDVDYNKSGRSKKVSDRTQGNITG</sequence>
<dbReference type="AlphaFoldDB" id="A0AAV0YNS9"/>
<dbReference type="Proteomes" id="UP001157006">
    <property type="component" value="Chromosome 1L"/>
</dbReference>